<reference evidence="2" key="1">
    <citation type="submission" date="2021-12" db="EMBL/GenBank/DDBJ databases">
        <title>Prevalence of phenicol resistance gene fexA in Campylobacter isolated from poultry supply chain.</title>
        <authorList>
            <person name="Tang B."/>
            <person name="Zheng X."/>
            <person name="Lin J."/>
            <person name="Lin R."/>
            <person name="Yang H."/>
            <person name="Shen Z."/>
            <person name="Xia F."/>
        </authorList>
    </citation>
    <scope>NUCLEOTIDE SEQUENCE</scope>
    <source>
        <strain evidence="2">CJHN2011004</strain>
    </source>
</reference>
<dbReference type="SUPFAM" id="SSF56042">
    <property type="entry name" value="PurM C-terminal domain-like"/>
    <property type="match status" value="1"/>
</dbReference>
<dbReference type="EMBL" id="JAJUOL010001182">
    <property type="protein sequence ID" value="MCH3853680.1"/>
    <property type="molecule type" value="Genomic_DNA"/>
</dbReference>
<feature type="domain" description="PurM-like C-terminal" evidence="1">
    <location>
        <begin position="4"/>
        <end position="93"/>
    </location>
</feature>
<dbReference type="InterPro" id="IPR010074">
    <property type="entry name" value="PRibForGlyAmidine_synth_PurL"/>
</dbReference>
<dbReference type="RefSeq" id="WP_240382071.1">
    <property type="nucleotide sequence ID" value="NZ_JAJUOL010001182.1"/>
</dbReference>
<sequence>LRPTVQIGDPFSEKLLMEACLELFKTDYIVGIQDMGAAGLTSSSFEMAGRSGSGMKLYLDQTPMRESGMTPYELMLSESQERMLICAKKGYEDK</sequence>
<gene>
    <name evidence="2" type="ORF">LZC39_16455</name>
</gene>
<dbReference type="GO" id="GO:0006189">
    <property type="term" value="P:'de novo' IMP biosynthetic process"/>
    <property type="evidence" value="ECO:0007669"/>
    <property type="project" value="InterPro"/>
</dbReference>
<evidence type="ECO:0000313" key="3">
    <source>
        <dbReference type="Proteomes" id="UP001199644"/>
    </source>
</evidence>
<dbReference type="AlphaFoldDB" id="A0AAW5EKI1"/>
<dbReference type="PANTHER" id="PTHR43555:SF1">
    <property type="entry name" value="PHOSPHORIBOSYLFORMYLGLYCINAMIDINE SYNTHASE SUBUNIT PURL"/>
    <property type="match status" value="1"/>
</dbReference>
<comment type="caution">
    <text evidence="2">The sequence shown here is derived from an EMBL/GenBank/DDBJ whole genome shotgun (WGS) entry which is preliminary data.</text>
</comment>
<dbReference type="Pfam" id="PF02769">
    <property type="entry name" value="AIRS_C"/>
    <property type="match status" value="1"/>
</dbReference>
<dbReference type="InterPro" id="IPR010918">
    <property type="entry name" value="PurM-like_C_dom"/>
</dbReference>
<evidence type="ECO:0000259" key="1">
    <source>
        <dbReference type="Pfam" id="PF02769"/>
    </source>
</evidence>
<organism evidence="2 3">
    <name type="scientific">Campylobacter jejuni</name>
    <dbReference type="NCBI Taxonomy" id="197"/>
    <lineage>
        <taxon>Bacteria</taxon>
        <taxon>Pseudomonadati</taxon>
        <taxon>Campylobacterota</taxon>
        <taxon>Epsilonproteobacteria</taxon>
        <taxon>Campylobacterales</taxon>
        <taxon>Campylobacteraceae</taxon>
        <taxon>Campylobacter</taxon>
    </lineage>
</organism>
<feature type="non-terminal residue" evidence="2">
    <location>
        <position position="94"/>
    </location>
</feature>
<dbReference type="PANTHER" id="PTHR43555">
    <property type="entry name" value="PHOSPHORIBOSYLFORMYLGLYCINAMIDINE SYNTHASE SUBUNIT PURL"/>
    <property type="match status" value="1"/>
</dbReference>
<protein>
    <submittedName>
        <fullName evidence="2">Phosphoribosylformylglycinamidine synthase II</fullName>
    </submittedName>
</protein>
<dbReference type="Gene3D" id="3.90.650.10">
    <property type="entry name" value="PurM-like C-terminal domain"/>
    <property type="match status" value="1"/>
</dbReference>
<evidence type="ECO:0000313" key="2">
    <source>
        <dbReference type="EMBL" id="MCH3853680.1"/>
    </source>
</evidence>
<accession>A0AAW5EKI1</accession>
<feature type="non-terminal residue" evidence="2">
    <location>
        <position position="1"/>
    </location>
</feature>
<dbReference type="GO" id="GO:0004642">
    <property type="term" value="F:phosphoribosylformylglycinamidine synthase activity"/>
    <property type="evidence" value="ECO:0007669"/>
    <property type="project" value="InterPro"/>
</dbReference>
<dbReference type="InterPro" id="IPR036676">
    <property type="entry name" value="PurM-like_C_sf"/>
</dbReference>
<dbReference type="Proteomes" id="UP001199644">
    <property type="component" value="Unassembled WGS sequence"/>
</dbReference>
<proteinExistence type="predicted"/>
<name>A0AAW5EKI1_CAMJU</name>